<dbReference type="EMBL" id="JAGIYY010000002">
    <property type="protein sequence ID" value="MBP0438708.1"/>
    <property type="molecule type" value="Genomic_DNA"/>
</dbReference>
<reference evidence="7" key="1">
    <citation type="submission" date="2021-03" db="EMBL/GenBank/DDBJ databases">
        <title>Genome sequencing and assembly of Tianweitania sediminis.</title>
        <authorList>
            <person name="Chhetri G."/>
        </authorList>
    </citation>
    <scope>NUCLEOTIDE SEQUENCE</scope>
    <source>
        <strain evidence="7">Z8</strain>
    </source>
</reference>
<dbReference type="AlphaFoldDB" id="A0A8J7UIA8"/>
<keyword evidence="3" id="KW-0274">FAD</keyword>
<accession>A0A8J7UIA8</accession>
<dbReference type="PANTHER" id="PTHR48467:SF1">
    <property type="entry name" value="GLUTAMATE SYNTHASE 1 [NADH], CHLOROPLASTIC-LIKE"/>
    <property type="match status" value="1"/>
</dbReference>
<evidence type="ECO:0000256" key="1">
    <source>
        <dbReference type="ARBA" id="ARBA00001974"/>
    </source>
</evidence>
<dbReference type="RefSeq" id="WP_209334730.1">
    <property type="nucleotide sequence ID" value="NZ_JAGIYY010000002.1"/>
</dbReference>
<evidence type="ECO:0000256" key="2">
    <source>
        <dbReference type="ARBA" id="ARBA00022630"/>
    </source>
</evidence>
<evidence type="ECO:0000256" key="5">
    <source>
        <dbReference type="ARBA" id="ARBA00023002"/>
    </source>
</evidence>
<dbReference type="Proteomes" id="UP000666240">
    <property type="component" value="Unassembled WGS sequence"/>
</dbReference>
<proteinExistence type="predicted"/>
<dbReference type="Gene3D" id="3.50.50.60">
    <property type="entry name" value="FAD/NAD(P)-binding domain"/>
    <property type="match status" value="1"/>
</dbReference>
<protein>
    <submittedName>
        <fullName evidence="7">FAD-dependent oxidoreductase</fullName>
    </submittedName>
</protein>
<evidence type="ECO:0000256" key="3">
    <source>
        <dbReference type="ARBA" id="ARBA00022827"/>
    </source>
</evidence>
<keyword evidence="2" id="KW-0285">Flavoprotein</keyword>
<gene>
    <name evidence="7" type="ORF">J5Y06_08615</name>
</gene>
<keyword evidence="8" id="KW-1185">Reference proteome</keyword>
<dbReference type="Pfam" id="PF07992">
    <property type="entry name" value="Pyr_redox_2"/>
    <property type="match status" value="1"/>
</dbReference>
<comment type="caution">
    <text evidence="7">The sequence shown here is derived from an EMBL/GenBank/DDBJ whole genome shotgun (WGS) entry which is preliminary data.</text>
</comment>
<dbReference type="GO" id="GO:0016491">
    <property type="term" value="F:oxidoreductase activity"/>
    <property type="evidence" value="ECO:0007669"/>
    <property type="project" value="UniProtKB-KW"/>
</dbReference>
<keyword evidence="4" id="KW-0521">NADP</keyword>
<dbReference type="PANTHER" id="PTHR48467">
    <property type="entry name" value="GLUTAMATE SYNTHASE 1 [NADH], CHLOROPLASTIC-LIKE"/>
    <property type="match status" value="1"/>
</dbReference>
<dbReference type="InterPro" id="IPR055275">
    <property type="entry name" value="Ferredox_Rdtase"/>
</dbReference>
<evidence type="ECO:0000256" key="4">
    <source>
        <dbReference type="ARBA" id="ARBA00022857"/>
    </source>
</evidence>
<evidence type="ECO:0000259" key="6">
    <source>
        <dbReference type="Pfam" id="PF07992"/>
    </source>
</evidence>
<feature type="domain" description="FAD/NAD(P)-binding" evidence="6">
    <location>
        <begin position="4"/>
        <end position="297"/>
    </location>
</feature>
<comment type="cofactor">
    <cofactor evidence="1">
        <name>FAD</name>
        <dbReference type="ChEBI" id="CHEBI:57692"/>
    </cofactor>
</comment>
<sequence>MKAKVAIVGSGPSGCYAAQALLKAAPDLQVDIIDALPVPFGLVRYGVASDHQGTKAVSRQFSRIFERQGAGFFGNVRIGQDISLATLRSAYDAVILAAGLSADRKLGIPGDTLPGVYGSAALTRALHEHPEADALPDLGSAPVIVGNGNVAIDLLRVLAKTADELHGSDLGPGPTAWLAANRFETLTVIGRSPAGKAKFDPVMVRELAKLTNVTIDVAGVHSSEDEEERKRLEALSEIHGHAKGSTRIIFRFGLQLRSVEGTDRVSGLKVASAEGEEIIPASSILTAIGFQSSGDFDREALLSAAEPDASGKLAENLFAAGWFWRGPRGTIPDSRTEAQALATRLLEEISPNPDREGSHIFAGLRDVVDYTGWQKIDSAELAAAAPNRCRQKLAGKNELLRVAGEQETNS</sequence>
<evidence type="ECO:0000313" key="8">
    <source>
        <dbReference type="Proteomes" id="UP000666240"/>
    </source>
</evidence>
<dbReference type="InterPro" id="IPR023753">
    <property type="entry name" value="FAD/NAD-binding_dom"/>
</dbReference>
<dbReference type="InterPro" id="IPR036188">
    <property type="entry name" value="FAD/NAD-bd_sf"/>
</dbReference>
<dbReference type="PRINTS" id="PR00419">
    <property type="entry name" value="ADXRDTASE"/>
</dbReference>
<dbReference type="SUPFAM" id="SSF51971">
    <property type="entry name" value="Nucleotide-binding domain"/>
    <property type="match status" value="1"/>
</dbReference>
<organism evidence="7 8">
    <name type="scientific">Tianweitania sediminis</name>
    <dbReference type="NCBI Taxonomy" id="1502156"/>
    <lineage>
        <taxon>Bacteria</taxon>
        <taxon>Pseudomonadati</taxon>
        <taxon>Pseudomonadota</taxon>
        <taxon>Alphaproteobacteria</taxon>
        <taxon>Hyphomicrobiales</taxon>
        <taxon>Phyllobacteriaceae</taxon>
        <taxon>Tianweitania</taxon>
    </lineage>
</organism>
<name>A0A8J7UIA8_9HYPH</name>
<dbReference type="Gene3D" id="3.40.50.720">
    <property type="entry name" value="NAD(P)-binding Rossmann-like Domain"/>
    <property type="match status" value="1"/>
</dbReference>
<evidence type="ECO:0000313" key="7">
    <source>
        <dbReference type="EMBL" id="MBP0438708.1"/>
    </source>
</evidence>
<keyword evidence="5" id="KW-0560">Oxidoreductase</keyword>